<keyword evidence="7" id="KW-0472">Membrane</keyword>
<evidence type="ECO:0000313" key="10">
    <source>
        <dbReference type="Proteomes" id="UP000271162"/>
    </source>
</evidence>
<evidence type="ECO:0000256" key="4">
    <source>
        <dbReference type="ARBA" id="ARBA00022679"/>
    </source>
</evidence>
<keyword evidence="10" id="KW-1185">Reference proteome</keyword>
<keyword evidence="4 8" id="KW-0808">Transferase</keyword>
<evidence type="ECO:0000256" key="2">
    <source>
        <dbReference type="ARBA" id="ARBA00007647"/>
    </source>
</evidence>
<protein>
    <recommendedName>
        <fullName evidence="8">Glycosyltransferase family 92 protein</fullName>
        <ecNumber evidence="8">2.4.1.-</ecNumber>
    </recommendedName>
</protein>
<gene>
    <name evidence="9" type="ORF">NBR_LOCUS10479</name>
</gene>
<organism evidence="11">
    <name type="scientific">Nippostrongylus brasiliensis</name>
    <name type="common">Rat hookworm</name>
    <dbReference type="NCBI Taxonomy" id="27835"/>
    <lineage>
        <taxon>Eukaryota</taxon>
        <taxon>Metazoa</taxon>
        <taxon>Ecdysozoa</taxon>
        <taxon>Nematoda</taxon>
        <taxon>Chromadorea</taxon>
        <taxon>Rhabditida</taxon>
        <taxon>Rhabditina</taxon>
        <taxon>Rhabditomorpha</taxon>
        <taxon>Strongyloidea</taxon>
        <taxon>Heligmosomidae</taxon>
        <taxon>Nippostrongylus</taxon>
    </lineage>
</organism>
<dbReference type="PANTHER" id="PTHR21461">
    <property type="entry name" value="GLYCOSYLTRANSFERASE FAMILY 92 PROTEIN"/>
    <property type="match status" value="1"/>
</dbReference>
<evidence type="ECO:0000256" key="6">
    <source>
        <dbReference type="ARBA" id="ARBA00022989"/>
    </source>
</evidence>
<dbReference type="GO" id="GO:0016757">
    <property type="term" value="F:glycosyltransferase activity"/>
    <property type="evidence" value="ECO:0007669"/>
    <property type="project" value="UniProtKB-UniRule"/>
</dbReference>
<evidence type="ECO:0000256" key="7">
    <source>
        <dbReference type="ARBA" id="ARBA00023136"/>
    </source>
</evidence>
<accession>A0A0N4Y3R8</accession>
<dbReference type="EC" id="2.4.1.-" evidence="8"/>
<evidence type="ECO:0000313" key="9">
    <source>
        <dbReference type="EMBL" id="VDL74068.1"/>
    </source>
</evidence>
<sequence>MSDHYTNEPTALVLNYAESISTGSRGLEKASDCIPFYDLLQHRIEDGRGPTGGSPGSLTVIAAYGYPAYSVATTATSGWFGRKVYCWYKDRDGKSLGDAVESAVYPQHAVHCCRRPQAIYLEAKYKLSHCLTLPAGEKSAWLLLTELVEYNKVLGVEYFYIYVEDIDNYSQKVLRSYVESDDAEVIRFPTNNTVDFHFVAMQECLYRSRQHSRWVAFGDINDRFTMRGRAILLDVV</sequence>
<reference evidence="11" key="1">
    <citation type="submission" date="2017-02" db="UniProtKB">
        <authorList>
            <consortium name="WormBaseParasite"/>
        </authorList>
    </citation>
    <scope>IDENTIFICATION</scope>
</reference>
<comment type="similarity">
    <text evidence="2 8">Belongs to the glycosyltransferase 92 family.</text>
</comment>
<proteinExistence type="inferred from homology"/>
<keyword evidence="6" id="KW-1133">Transmembrane helix</keyword>
<evidence type="ECO:0000256" key="3">
    <source>
        <dbReference type="ARBA" id="ARBA00022676"/>
    </source>
</evidence>
<dbReference type="Proteomes" id="UP000271162">
    <property type="component" value="Unassembled WGS sequence"/>
</dbReference>
<dbReference type="GO" id="GO:0005737">
    <property type="term" value="C:cytoplasm"/>
    <property type="evidence" value="ECO:0007669"/>
    <property type="project" value="TreeGrafter"/>
</dbReference>
<dbReference type="InterPro" id="IPR008166">
    <property type="entry name" value="Glyco_transf_92"/>
</dbReference>
<keyword evidence="5" id="KW-0812">Transmembrane</keyword>
<keyword evidence="3 8" id="KW-0328">Glycosyltransferase</keyword>
<evidence type="ECO:0000256" key="8">
    <source>
        <dbReference type="RuleBase" id="RU366017"/>
    </source>
</evidence>
<dbReference type="PANTHER" id="PTHR21461:SF40">
    <property type="entry name" value="GLYCOSYLTRANSFERASE FAMILY 92 PROTEIN"/>
    <property type="match status" value="1"/>
</dbReference>
<evidence type="ECO:0000313" key="11">
    <source>
        <dbReference type="WBParaSite" id="NBR_0001047801-mRNA-1"/>
    </source>
</evidence>
<dbReference type="WBParaSite" id="NBR_0001047801-mRNA-1">
    <property type="protein sequence ID" value="NBR_0001047801-mRNA-1"/>
    <property type="gene ID" value="NBR_0001047801"/>
</dbReference>
<dbReference type="GO" id="GO:0016020">
    <property type="term" value="C:membrane"/>
    <property type="evidence" value="ECO:0007669"/>
    <property type="project" value="UniProtKB-SubCell"/>
</dbReference>
<dbReference type="Pfam" id="PF01697">
    <property type="entry name" value="Glyco_transf_92"/>
    <property type="match status" value="1"/>
</dbReference>
<reference evidence="9 10" key="2">
    <citation type="submission" date="2018-11" db="EMBL/GenBank/DDBJ databases">
        <authorList>
            <consortium name="Pathogen Informatics"/>
        </authorList>
    </citation>
    <scope>NUCLEOTIDE SEQUENCE [LARGE SCALE GENOMIC DNA]</scope>
</reference>
<evidence type="ECO:0000256" key="1">
    <source>
        <dbReference type="ARBA" id="ARBA00004167"/>
    </source>
</evidence>
<evidence type="ECO:0000256" key="5">
    <source>
        <dbReference type="ARBA" id="ARBA00022692"/>
    </source>
</evidence>
<dbReference type="AlphaFoldDB" id="A0A0N4Y3R8"/>
<name>A0A0N4Y3R8_NIPBR</name>
<dbReference type="EMBL" id="UYSL01020324">
    <property type="protein sequence ID" value="VDL74068.1"/>
    <property type="molecule type" value="Genomic_DNA"/>
</dbReference>
<comment type="subcellular location">
    <subcellularLocation>
        <location evidence="1">Membrane</location>
        <topology evidence="1">Single-pass membrane protein</topology>
    </subcellularLocation>
</comment>